<comment type="caution">
    <text evidence="2">The sequence shown here is derived from an EMBL/GenBank/DDBJ whole genome shotgun (WGS) entry which is preliminary data.</text>
</comment>
<name>A0A974BIR9_SEDHY</name>
<feature type="region of interest" description="Disordered" evidence="1">
    <location>
        <begin position="309"/>
        <end position="333"/>
    </location>
</feature>
<proteinExistence type="predicted"/>
<dbReference type="Proteomes" id="UP000611629">
    <property type="component" value="Unassembled WGS sequence"/>
</dbReference>
<dbReference type="RefSeq" id="WP_179237565.1">
    <property type="nucleotide sequence ID" value="NZ_JACBNQ010000005.1"/>
</dbReference>
<organism evidence="2 3">
    <name type="scientific">Sedimentibacter hydroxybenzoicus DSM 7310</name>
    <dbReference type="NCBI Taxonomy" id="1123245"/>
    <lineage>
        <taxon>Bacteria</taxon>
        <taxon>Bacillati</taxon>
        <taxon>Bacillota</taxon>
        <taxon>Tissierellia</taxon>
        <taxon>Sedimentibacter</taxon>
    </lineage>
</organism>
<keyword evidence="3" id="KW-1185">Reference proteome</keyword>
<accession>A0A974BIR9</accession>
<dbReference type="AlphaFoldDB" id="A0A974BIR9"/>
<sequence length="392" mass="46673">MYGNIDDWNKTKNKLTLDLLEQGYTKDNHPEYVKWHSGMHEFEYTSKFLYDSVWEAPCGVMRKGCFTSGYMCYAGIQWRVENNNYNFHCPYRKKECELRHPLLKDKINVGGQCSWHLSDKPYDYDNSAEKIKDERQKLTLENLNKKFGTNGMISCTCCHINEDTCEPYFKYEPYNCINFTKNGCWNGTCWCTGKERDLTLANIYYDVKTTTEYRKGFIVEPVIQIVKGKKLFDSRKAMTDLEMYLKLYPDAVYEKERMRHHIQLHRAKYCDEKFELEVLNIRVEKRESRDLMQDLEDIRDGIEVVHESDKVKKNKADKRNRREKYQKDKQKRIKKEQLKRLEKKIRTGMYKDLDGNIVPLTSELLEHAKEKLKENGIEIREQIGINDLLGDD</sequence>
<feature type="compositionally biased region" description="Basic residues" evidence="1">
    <location>
        <begin position="312"/>
        <end position="322"/>
    </location>
</feature>
<evidence type="ECO:0000256" key="1">
    <source>
        <dbReference type="SAM" id="MobiDB-lite"/>
    </source>
</evidence>
<protein>
    <submittedName>
        <fullName evidence="2">Uncharacterized protein</fullName>
    </submittedName>
</protein>
<evidence type="ECO:0000313" key="3">
    <source>
        <dbReference type="Proteomes" id="UP000611629"/>
    </source>
</evidence>
<dbReference type="EMBL" id="JACBNQ010000005">
    <property type="protein sequence ID" value="NYB73872.1"/>
    <property type="molecule type" value="Genomic_DNA"/>
</dbReference>
<reference evidence="2" key="1">
    <citation type="submission" date="2020-07" db="EMBL/GenBank/DDBJ databases">
        <title>Genomic analysis of a strain of Sedimentibacter Hydroxybenzoicus DSM7310.</title>
        <authorList>
            <person name="Ma S."/>
        </authorList>
    </citation>
    <scope>NUCLEOTIDE SEQUENCE</scope>
    <source>
        <strain evidence="2">DSM 7310</strain>
    </source>
</reference>
<evidence type="ECO:0000313" key="2">
    <source>
        <dbReference type="EMBL" id="NYB73872.1"/>
    </source>
</evidence>
<gene>
    <name evidence="2" type="ORF">HZF24_06930</name>
</gene>